<organism evidence="1">
    <name type="scientific">Pasteuria ramosa</name>
    <dbReference type="NCBI Taxonomy" id="225322"/>
    <lineage>
        <taxon>Bacteria</taxon>
        <taxon>Bacillati</taxon>
        <taxon>Bacillota</taxon>
        <taxon>Bacilli</taxon>
        <taxon>Bacillales</taxon>
        <taxon>Pasteuriaceae</taxon>
        <taxon>Pasteuria</taxon>
    </lineage>
</organism>
<reference evidence="1" key="1">
    <citation type="submission" date="2010-08" db="EMBL/GenBank/DDBJ databases">
        <authorList>
            <person name="McElroy K.E."/>
        </authorList>
    </citation>
    <scope>NUCLEOTIDE SEQUENCE</scope>
</reference>
<reference evidence="1" key="2">
    <citation type="journal article" date="2011" name="Res. Microbiol.">
        <title>Characterisation of a large family of polymorphic collagen-like proteins in the endospore-forming bacterium Pasteuria ramosa.</title>
        <authorList>
            <person name="McElroy K."/>
            <person name="Mouton L."/>
            <person name="Du Pasquier L."/>
            <person name="Qi W."/>
            <person name="Ebert D."/>
        </authorList>
    </citation>
    <scope>NUCLEOTIDE SEQUENCE</scope>
</reference>
<name>E7D275_9BACL</name>
<accession>E7D275</accession>
<dbReference type="EMBL" id="HQ010368">
    <property type="protein sequence ID" value="ADU04089.1"/>
    <property type="molecule type" value="Genomic_DNA"/>
</dbReference>
<protein>
    <submittedName>
        <fullName evidence="1">Collagen-like protein</fullName>
    </submittedName>
</protein>
<dbReference type="AlphaFoldDB" id="E7D275"/>
<dbReference type="PANTHER" id="PTHR24637">
    <property type="entry name" value="COLLAGEN"/>
    <property type="match status" value="1"/>
</dbReference>
<proteinExistence type="predicted"/>
<gene>
    <name evidence="1" type="primary">Pcl5</name>
</gene>
<evidence type="ECO:0000313" key="1">
    <source>
        <dbReference type="EMBL" id="ADU04089.1"/>
    </source>
</evidence>
<dbReference type="PANTHER" id="PTHR24637:SF422">
    <property type="entry name" value="COLLAGEN IV NC1 DOMAIN-CONTAINING PROTEIN"/>
    <property type="match status" value="1"/>
</dbReference>
<sequence>MQGPKGLDGKTIIGPTGPAGLIGPKGNIGPKGIMGILGPTGFAPTGPIGPQGEKGFKGNQGPAGPEGLIGTKGLIGPAGEKGLIGASGKKGMEGHKGPIGPKGLNAGAPGSINLYNSFQGLKIVPHSQDIHSYYLAFDNNIDKMYTNALKISDDLTTITLINPGIYAIFCNLGYLAPVNANKKLNLNILKLIVNDVPFSGGTFYGSYSNPNQSKANSAIGSMKIILPADASTNLKFLNSNSCMNQHNNVRFQLLIQQLM</sequence>